<dbReference type="EMBL" id="ML769383">
    <property type="protein sequence ID" value="KAE9411381.1"/>
    <property type="molecule type" value="Genomic_DNA"/>
</dbReference>
<protein>
    <submittedName>
        <fullName evidence="1">Uncharacterized protein</fullName>
    </submittedName>
</protein>
<evidence type="ECO:0000313" key="2">
    <source>
        <dbReference type="Proteomes" id="UP000799118"/>
    </source>
</evidence>
<gene>
    <name evidence="1" type="ORF">BT96DRAFT_911974</name>
</gene>
<reference evidence="1" key="1">
    <citation type="journal article" date="2019" name="Environ. Microbiol.">
        <title>Fungal ecological strategies reflected in gene transcription - a case study of two litter decomposers.</title>
        <authorList>
            <person name="Barbi F."/>
            <person name="Kohler A."/>
            <person name="Barry K."/>
            <person name="Baskaran P."/>
            <person name="Daum C."/>
            <person name="Fauchery L."/>
            <person name="Ihrmark K."/>
            <person name="Kuo A."/>
            <person name="LaButti K."/>
            <person name="Lipzen A."/>
            <person name="Morin E."/>
            <person name="Grigoriev I.V."/>
            <person name="Henrissat B."/>
            <person name="Lindahl B."/>
            <person name="Martin F."/>
        </authorList>
    </citation>
    <scope>NUCLEOTIDE SEQUENCE</scope>
    <source>
        <strain evidence="1">JB14</strain>
    </source>
</reference>
<organism evidence="1 2">
    <name type="scientific">Gymnopus androsaceus JB14</name>
    <dbReference type="NCBI Taxonomy" id="1447944"/>
    <lineage>
        <taxon>Eukaryota</taxon>
        <taxon>Fungi</taxon>
        <taxon>Dikarya</taxon>
        <taxon>Basidiomycota</taxon>
        <taxon>Agaricomycotina</taxon>
        <taxon>Agaricomycetes</taxon>
        <taxon>Agaricomycetidae</taxon>
        <taxon>Agaricales</taxon>
        <taxon>Marasmiineae</taxon>
        <taxon>Omphalotaceae</taxon>
        <taxon>Gymnopus</taxon>
    </lineage>
</organism>
<proteinExistence type="predicted"/>
<name>A0A6A4IL86_9AGAR</name>
<keyword evidence="2" id="KW-1185">Reference proteome</keyword>
<dbReference type="Proteomes" id="UP000799118">
    <property type="component" value="Unassembled WGS sequence"/>
</dbReference>
<feature type="non-terminal residue" evidence="1">
    <location>
        <position position="60"/>
    </location>
</feature>
<sequence>MIHHRKLEIDNTEGTICTSKDISRFKVTMLEPLFMQSLENSIDTDTFMVSEVNIPPHISC</sequence>
<accession>A0A6A4IL86</accession>
<evidence type="ECO:0000313" key="1">
    <source>
        <dbReference type="EMBL" id="KAE9411381.1"/>
    </source>
</evidence>
<dbReference type="AlphaFoldDB" id="A0A6A4IL86"/>